<accession>A0A3N0UZH5</accession>
<dbReference type="GO" id="GO:0009253">
    <property type="term" value="P:peptidoglycan catabolic process"/>
    <property type="evidence" value="ECO:0007669"/>
    <property type="project" value="InterPro"/>
</dbReference>
<evidence type="ECO:0000256" key="6">
    <source>
        <dbReference type="ARBA" id="ARBA00022490"/>
    </source>
</evidence>
<dbReference type="Gene3D" id="3.40.80.10">
    <property type="entry name" value="Peptidoglycan recognition protein-like"/>
    <property type="match status" value="1"/>
</dbReference>
<evidence type="ECO:0000256" key="2">
    <source>
        <dbReference type="ARBA" id="ARBA00001947"/>
    </source>
</evidence>
<dbReference type="GO" id="GO:0005737">
    <property type="term" value="C:cytoplasm"/>
    <property type="evidence" value="ECO:0007669"/>
    <property type="project" value="UniProtKB-SubCell"/>
</dbReference>
<dbReference type="InterPro" id="IPR051206">
    <property type="entry name" value="NAMLAA_amidase_2"/>
</dbReference>
<dbReference type="InterPro" id="IPR036505">
    <property type="entry name" value="Amidase/PGRP_sf"/>
</dbReference>
<comment type="similarity">
    <text evidence="4">Belongs to the N-acetylmuramoyl-L-alanine amidase 2 family.</text>
</comment>
<dbReference type="PANTHER" id="PTHR30417:SF4">
    <property type="entry name" value="1,6-ANHYDRO-N-ACETYLMURAMYL-L-ALANINE AMIDASE AMPD"/>
    <property type="match status" value="1"/>
</dbReference>
<evidence type="ECO:0000313" key="15">
    <source>
        <dbReference type="Proteomes" id="UP000275137"/>
    </source>
</evidence>
<reference evidence="14 15" key="1">
    <citation type="submission" date="2018-10" db="EMBL/GenBank/DDBJ databases">
        <authorList>
            <person name="Chen W.-M."/>
        </authorList>
    </citation>
    <scope>NUCLEOTIDE SEQUENCE [LARGE SCALE GENOMIC DNA]</scope>
    <source>
        <strain evidence="14 15">H-5</strain>
    </source>
</reference>
<keyword evidence="7" id="KW-0479">Metal-binding</keyword>
<dbReference type="NCBIfam" id="NF008758">
    <property type="entry name" value="PRK11789.1"/>
    <property type="match status" value="1"/>
</dbReference>
<dbReference type="AlphaFoldDB" id="A0A3N0UZH5"/>
<comment type="cofactor">
    <cofactor evidence="2">
        <name>Zn(2+)</name>
        <dbReference type="ChEBI" id="CHEBI:29105"/>
    </cofactor>
</comment>
<dbReference type="Proteomes" id="UP000275137">
    <property type="component" value="Unassembled WGS sequence"/>
</dbReference>
<keyword evidence="15" id="KW-1185">Reference proteome</keyword>
<dbReference type="PANTHER" id="PTHR30417">
    <property type="entry name" value="N-ACETYLMURAMOYL-L-ALANINE AMIDASE AMID"/>
    <property type="match status" value="1"/>
</dbReference>
<comment type="catalytic activity">
    <reaction evidence="1">
        <text>Hydrolyzes the link between N-acetylmuramoyl residues and L-amino acid residues in certain cell-wall glycopeptides.</text>
        <dbReference type="EC" id="3.5.1.28"/>
    </reaction>
</comment>
<dbReference type="Pfam" id="PF01510">
    <property type="entry name" value="Amidase_2"/>
    <property type="match status" value="1"/>
</dbReference>
<proteinExistence type="inferred from homology"/>
<dbReference type="EC" id="3.5.1.28" evidence="5"/>
<feature type="domain" description="N-acetylmuramoyl-L-alanine amidase" evidence="13">
    <location>
        <begin position="18"/>
        <end position="166"/>
    </location>
</feature>
<comment type="caution">
    <text evidence="14">The sequence shown here is derived from an EMBL/GenBank/DDBJ whole genome shotgun (WGS) entry which is preliminary data.</text>
</comment>
<dbReference type="EMBL" id="RJVP01000004">
    <property type="protein sequence ID" value="ROH85930.1"/>
    <property type="molecule type" value="Genomic_DNA"/>
</dbReference>
<evidence type="ECO:0000256" key="1">
    <source>
        <dbReference type="ARBA" id="ARBA00001561"/>
    </source>
</evidence>
<dbReference type="CDD" id="cd06583">
    <property type="entry name" value="PGRP"/>
    <property type="match status" value="1"/>
</dbReference>
<dbReference type="SMART" id="SM00644">
    <property type="entry name" value="Ami_2"/>
    <property type="match status" value="1"/>
</dbReference>
<evidence type="ECO:0000256" key="10">
    <source>
        <dbReference type="ARBA" id="ARBA00023316"/>
    </source>
</evidence>
<name>A0A3N0UZH5_9PROT</name>
<keyword evidence="6" id="KW-0963">Cytoplasm</keyword>
<dbReference type="GO" id="GO:0071555">
    <property type="term" value="P:cell wall organization"/>
    <property type="evidence" value="ECO:0007669"/>
    <property type="project" value="UniProtKB-KW"/>
</dbReference>
<sequence>MIEIDAHGLVSAARQLHTPNQDQRPEAIDISLVVIHNISLPPGQYGGDGVLQLFTNRLDKDAHPYYASIHQLRVSAHFFIRRDGELIQFVPCEQRAWHAGVSSWQQRERCNDFSVGIELEGSDDEPFMAPQYETLNLLLGGLRQRYPIAAVVGHSDIAPGRKTDPGPYFDWSRLSAATDLIAIAH</sequence>
<evidence type="ECO:0000256" key="3">
    <source>
        <dbReference type="ARBA" id="ARBA00004496"/>
    </source>
</evidence>
<evidence type="ECO:0000313" key="14">
    <source>
        <dbReference type="EMBL" id="ROH85930.1"/>
    </source>
</evidence>
<evidence type="ECO:0000256" key="4">
    <source>
        <dbReference type="ARBA" id="ARBA00007553"/>
    </source>
</evidence>
<keyword evidence="10" id="KW-0961">Cell wall biogenesis/degradation</keyword>
<comment type="subcellular location">
    <subcellularLocation>
        <location evidence="3">Cytoplasm</location>
    </subcellularLocation>
</comment>
<dbReference type="InterPro" id="IPR002502">
    <property type="entry name" value="Amidase_domain"/>
</dbReference>
<dbReference type="GO" id="GO:0009254">
    <property type="term" value="P:peptidoglycan turnover"/>
    <property type="evidence" value="ECO:0007669"/>
    <property type="project" value="TreeGrafter"/>
</dbReference>
<evidence type="ECO:0000256" key="9">
    <source>
        <dbReference type="ARBA" id="ARBA00022833"/>
    </source>
</evidence>
<protein>
    <recommendedName>
        <fullName evidence="11">1,6-anhydro-N-acetylmuramyl-L-alanine amidase AmpD</fullName>
        <ecNumber evidence="5">3.5.1.28</ecNumber>
    </recommendedName>
    <alternativeName>
        <fullName evidence="12">N-acetylmuramoyl-L-alanine amidase</fullName>
    </alternativeName>
</protein>
<evidence type="ECO:0000256" key="5">
    <source>
        <dbReference type="ARBA" id="ARBA00011901"/>
    </source>
</evidence>
<dbReference type="GO" id="GO:0046872">
    <property type="term" value="F:metal ion binding"/>
    <property type="evidence" value="ECO:0007669"/>
    <property type="project" value="UniProtKB-KW"/>
</dbReference>
<keyword evidence="9" id="KW-0862">Zinc</keyword>
<evidence type="ECO:0000256" key="7">
    <source>
        <dbReference type="ARBA" id="ARBA00022723"/>
    </source>
</evidence>
<evidence type="ECO:0000259" key="13">
    <source>
        <dbReference type="SMART" id="SM00644"/>
    </source>
</evidence>
<evidence type="ECO:0000256" key="12">
    <source>
        <dbReference type="ARBA" id="ARBA00042615"/>
    </source>
</evidence>
<keyword evidence="8" id="KW-0378">Hydrolase</keyword>
<organism evidence="14 15">
    <name type="scientific">Pseudomethylobacillus aquaticus</name>
    <dbReference type="NCBI Taxonomy" id="2676064"/>
    <lineage>
        <taxon>Bacteria</taxon>
        <taxon>Pseudomonadati</taxon>
        <taxon>Pseudomonadota</taxon>
        <taxon>Betaproteobacteria</taxon>
        <taxon>Nitrosomonadales</taxon>
        <taxon>Methylophilaceae</taxon>
        <taxon>Pseudomethylobacillus</taxon>
    </lineage>
</organism>
<dbReference type="SUPFAM" id="SSF55846">
    <property type="entry name" value="N-acetylmuramoyl-L-alanine amidase-like"/>
    <property type="match status" value="1"/>
</dbReference>
<dbReference type="GO" id="GO:0008745">
    <property type="term" value="F:N-acetylmuramoyl-L-alanine amidase activity"/>
    <property type="evidence" value="ECO:0007669"/>
    <property type="project" value="UniProtKB-EC"/>
</dbReference>
<gene>
    <name evidence="14" type="primary">ampD</name>
    <name evidence="14" type="ORF">ED236_08920</name>
</gene>
<evidence type="ECO:0000256" key="8">
    <source>
        <dbReference type="ARBA" id="ARBA00022801"/>
    </source>
</evidence>
<evidence type="ECO:0000256" key="11">
    <source>
        <dbReference type="ARBA" id="ARBA00039257"/>
    </source>
</evidence>